<dbReference type="InParanoid" id="A0A5F8A7I1"/>
<proteinExistence type="inferred from homology"/>
<dbReference type="Gene3D" id="2.10.110.10">
    <property type="entry name" value="Cysteine Rich Protein"/>
    <property type="match status" value="1"/>
</dbReference>
<reference evidence="9" key="4">
    <citation type="submission" date="2025-09" db="UniProtKB">
        <authorList>
            <consortium name="Ensembl"/>
        </authorList>
    </citation>
    <scope>IDENTIFICATION</scope>
    <source>
        <strain evidence="9">17573</strain>
    </source>
</reference>
<dbReference type="PANTHER" id="PTHR24212">
    <property type="entry name" value="ZYXIN/TRIP6"/>
    <property type="match status" value="1"/>
</dbReference>
<dbReference type="GO" id="GO:0001725">
    <property type="term" value="C:stress fiber"/>
    <property type="evidence" value="ECO:0000318"/>
    <property type="project" value="GO_Central"/>
</dbReference>
<sequence length="304" mass="32358">MEYSSALRGSLQTGGLRPGSLDAEIDLLSSTLAELKGGRGHAPLRPDQQAEPRPPASRPGSLKPNPAWRSPRLPMGPHCSLLCCRQPPRPAFPVQAKVAQSVRGCGPPRRGTSQASGPLPGPHFLSQAKVKSGGLAIGARESQGQGPKRKLRGSLAPQEEEEDASTAPGAPEPPREDELVRLSKKQVHDMNHPPSWEYFGQCGGCGDVVGDGAGVVALDCVFHVGCFVCSTCRAQLRGQHFYAMERGRVARAATWPPGRNVPRAPSPPWTGSCGLWGRTTTPAASPTPRRHPLHGGHYQPDPLH</sequence>
<dbReference type="Proteomes" id="UP000006718">
    <property type="component" value="Chromosome 8"/>
</dbReference>
<comment type="similarity">
    <text evidence="1">Belongs to the zyxin/ajuba family.</text>
</comment>
<dbReference type="GO" id="GO:0005737">
    <property type="term" value="C:cytoplasm"/>
    <property type="evidence" value="ECO:0000318"/>
    <property type="project" value="GO_Central"/>
</dbReference>
<feature type="compositionally biased region" description="Low complexity" evidence="7">
    <location>
        <begin position="278"/>
        <end position="287"/>
    </location>
</feature>
<organism evidence="9 10">
    <name type="scientific">Macaca mulatta</name>
    <name type="common">Rhesus macaque</name>
    <dbReference type="NCBI Taxonomy" id="9544"/>
    <lineage>
        <taxon>Eukaryota</taxon>
        <taxon>Metazoa</taxon>
        <taxon>Chordata</taxon>
        <taxon>Craniata</taxon>
        <taxon>Vertebrata</taxon>
        <taxon>Euteleostomi</taxon>
        <taxon>Mammalia</taxon>
        <taxon>Eutheria</taxon>
        <taxon>Euarchontoglires</taxon>
        <taxon>Primates</taxon>
        <taxon>Haplorrhini</taxon>
        <taxon>Catarrhini</taxon>
        <taxon>Cercopithecidae</taxon>
        <taxon>Cercopithecinae</taxon>
        <taxon>Macaca</taxon>
    </lineage>
</organism>
<keyword evidence="4 6" id="KW-0862">Zinc</keyword>
<dbReference type="VEuPathDB" id="HostDB:ENSMMUG00000064857"/>
<dbReference type="SMART" id="SM00132">
    <property type="entry name" value="LIM"/>
    <property type="match status" value="1"/>
</dbReference>
<keyword evidence="3" id="KW-0677">Repeat</keyword>
<dbReference type="InterPro" id="IPR001781">
    <property type="entry name" value="Znf_LIM"/>
</dbReference>
<reference evidence="10" key="1">
    <citation type="journal article" date="2007" name="Science">
        <title>Evolutionary and biomedical insights from the rhesus macaque genome.</title>
        <authorList>
            <person name="Gibbs R.A."/>
            <person name="Rogers J."/>
            <person name="Katze M.G."/>
            <person name="Bumgarner R."/>
            <person name="Weinstock G.M."/>
            <person name="Mardis E.R."/>
            <person name="Remington K.A."/>
            <person name="Strausberg R.L."/>
            <person name="Venter J.C."/>
            <person name="Wilson R.K."/>
            <person name="Batzer M.A."/>
            <person name="Bustamante C.D."/>
            <person name="Eichler E.E."/>
            <person name="Hahn M.W."/>
            <person name="Hardison R.C."/>
            <person name="Makova K.D."/>
            <person name="Miller W."/>
            <person name="Milosavljevic A."/>
            <person name="Palermo R.E."/>
            <person name="Siepel A."/>
            <person name="Sikela J.M."/>
            <person name="Attaway T."/>
            <person name="Bell S."/>
            <person name="Bernard K.E."/>
            <person name="Buhay C.J."/>
            <person name="Chandrabose M.N."/>
            <person name="Dao M."/>
            <person name="Davis C."/>
            <person name="Delehaunty K.D."/>
            <person name="Ding Y."/>
            <person name="Dinh H.H."/>
            <person name="Dugan-Rocha S."/>
            <person name="Fulton L.A."/>
            <person name="Gabisi R.A."/>
            <person name="Garner T.T."/>
            <person name="Godfrey J."/>
            <person name="Hawes A.C."/>
            <person name="Hernandez J."/>
            <person name="Hines S."/>
            <person name="Holder M."/>
            <person name="Hume J."/>
            <person name="Jhangiani S.N."/>
            <person name="Joshi V."/>
            <person name="Khan Z.M."/>
            <person name="Kirkness E.F."/>
            <person name="Cree A."/>
            <person name="Fowler R.G."/>
            <person name="Lee S."/>
            <person name="Lewis L.R."/>
            <person name="Li Z."/>
            <person name="Liu Y.-S."/>
            <person name="Moore S.M."/>
            <person name="Muzny D."/>
            <person name="Nazareth L.V."/>
            <person name="Ngo D.N."/>
            <person name="Okwuonu G.O."/>
            <person name="Pai G."/>
            <person name="Parker D."/>
            <person name="Paul H.A."/>
            <person name="Pfannkoch C."/>
            <person name="Pohl C.S."/>
            <person name="Rogers Y.-H.C."/>
            <person name="Ruiz S.J."/>
            <person name="Sabo A."/>
            <person name="Santibanez J."/>
            <person name="Schneider B.W."/>
            <person name="Smith S.M."/>
            <person name="Sodergren E."/>
            <person name="Svatek A.F."/>
            <person name="Utterback T.R."/>
            <person name="Vattathil S."/>
            <person name="Warren W."/>
            <person name="White C.S."/>
            <person name="Chinwalla A.T."/>
            <person name="Feng Y."/>
            <person name="Halpern A.L."/>
            <person name="Hillier L.W."/>
            <person name="Huang X."/>
            <person name="Minx P."/>
            <person name="Nelson J.O."/>
            <person name="Pepin K.H."/>
            <person name="Qin X."/>
            <person name="Sutton G.G."/>
            <person name="Venter E."/>
            <person name="Walenz B.P."/>
            <person name="Wallis J.W."/>
            <person name="Worley K.C."/>
            <person name="Yang S.-P."/>
            <person name="Jones S.M."/>
            <person name="Marra M.A."/>
            <person name="Rocchi M."/>
            <person name="Schein J.E."/>
            <person name="Baertsch R."/>
            <person name="Clarke L."/>
            <person name="Csuros M."/>
            <person name="Glasscock J."/>
            <person name="Harris R.A."/>
            <person name="Havlak P."/>
            <person name="Jackson A.R."/>
            <person name="Jiang H."/>
            <person name="Liu Y."/>
            <person name="Messina D.N."/>
            <person name="Shen Y."/>
            <person name="Song H.X.-Z."/>
            <person name="Wylie T."/>
            <person name="Zhang L."/>
            <person name="Birney E."/>
            <person name="Han K."/>
            <person name="Konkel M.K."/>
            <person name="Lee J."/>
            <person name="Smit A.F.A."/>
            <person name="Ullmer B."/>
            <person name="Wang H."/>
            <person name="Xing J."/>
            <person name="Burhans R."/>
            <person name="Cheng Z."/>
            <person name="Karro J.E."/>
            <person name="Ma J."/>
            <person name="Raney B."/>
            <person name="She X."/>
            <person name="Cox M.J."/>
            <person name="Demuth J.P."/>
            <person name="Dumas L.J."/>
            <person name="Han S.-G."/>
            <person name="Hopkins J."/>
            <person name="Karimpour-Fard A."/>
            <person name="Kim Y.H."/>
            <person name="Pollack J.R."/>
            <person name="Vinar T."/>
            <person name="Addo-Quaye C."/>
            <person name="Degenhardt J."/>
            <person name="Denby A."/>
            <person name="Hubisz M.J."/>
            <person name="Indap A."/>
            <person name="Kosiol C."/>
            <person name="Lahn B.T."/>
            <person name="Lawson H.A."/>
            <person name="Marklein A."/>
            <person name="Nielsen R."/>
            <person name="Vallender E.J."/>
            <person name="Clark A.G."/>
            <person name="Ferguson B."/>
            <person name="Hernandez R.D."/>
            <person name="Hirani K."/>
            <person name="Kehrer-Sawatzki H."/>
            <person name="Kolb J."/>
            <person name="Patil S."/>
            <person name="Pu L.-L."/>
            <person name="Ren Y."/>
            <person name="Smith D.G."/>
            <person name="Wheeler D.A."/>
            <person name="Schenck I."/>
            <person name="Ball E.V."/>
            <person name="Chen R."/>
            <person name="Cooper D.N."/>
            <person name="Giardine B."/>
            <person name="Hsu F."/>
            <person name="Kent W.J."/>
            <person name="Lesk A."/>
            <person name="Nelson D.L."/>
            <person name="O'brien W.E."/>
            <person name="Pruefer K."/>
            <person name="Stenson P.D."/>
            <person name="Wallace J.C."/>
            <person name="Ke H."/>
            <person name="Liu X.-M."/>
            <person name="Wang P."/>
            <person name="Xiang A.P."/>
            <person name="Yang F."/>
            <person name="Barber G.P."/>
            <person name="Haussler D."/>
            <person name="Karolchik D."/>
            <person name="Kern A.D."/>
            <person name="Kuhn R.M."/>
            <person name="Smith K.E."/>
            <person name="Zwieg A.S."/>
        </authorList>
    </citation>
    <scope>NUCLEOTIDE SEQUENCE [LARGE SCALE GENOMIC DNA]</scope>
    <source>
        <strain evidence="10">17573</strain>
    </source>
</reference>
<evidence type="ECO:0000256" key="7">
    <source>
        <dbReference type="SAM" id="MobiDB-lite"/>
    </source>
</evidence>
<dbReference type="PANTHER" id="PTHR24212:SF7">
    <property type="entry name" value="THYROID RECEPTOR-INTERACTING PROTEIN 6"/>
    <property type="match status" value="1"/>
</dbReference>
<keyword evidence="5 6" id="KW-0440">LIM domain</keyword>
<evidence type="ECO:0000256" key="6">
    <source>
        <dbReference type="PROSITE-ProRule" id="PRU00125"/>
    </source>
</evidence>
<evidence type="ECO:0000256" key="4">
    <source>
        <dbReference type="ARBA" id="ARBA00022833"/>
    </source>
</evidence>
<dbReference type="GO" id="GO:1901224">
    <property type="term" value="P:positive regulation of non-canonical NF-kappaB signal transduction"/>
    <property type="evidence" value="ECO:0000318"/>
    <property type="project" value="GO_Central"/>
</dbReference>
<keyword evidence="10" id="KW-1185">Reference proteome</keyword>
<dbReference type="PROSITE" id="PS00478">
    <property type="entry name" value="LIM_DOMAIN_1"/>
    <property type="match status" value="1"/>
</dbReference>
<dbReference type="GO" id="GO:0046872">
    <property type="term" value="F:metal ion binding"/>
    <property type="evidence" value="ECO:0007669"/>
    <property type="project" value="UniProtKB-KW"/>
</dbReference>
<dbReference type="STRING" id="9544.ENSMMUP00000073815"/>
<feature type="region of interest" description="Disordered" evidence="7">
    <location>
        <begin position="1"/>
        <end position="20"/>
    </location>
</feature>
<evidence type="ECO:0000256" key="1">
    <source>
        <dbReference type="ARBA" id="ARBA00009611"/>
    </source>
</evidence>
<keyword evidence="2 6" id="KW-0479">Metal-binding</keyword>
<dbReference type="PROSITE" id="PS50023">
    <property type="entry name" value="LIM_DOMAIN_2"/>
    <property type="match status" value="1"/>
</dbReference>
<name>A0A5F8A7I1_MACMU</name>
<feature type="region of interest" description="Disordered" evidence="7">
    <location>
        <begin position="277"/>
        <end position="304"/>
    </location>
</feature>
<evidence type="ECO:0000259" key="8">
    <source>
        <dbReference type="PROSITE" id="PS50023"/>
    </source>
</evidence>
<dbReference type="AlphaFoldDB" id="A0A5F8A7I1"/>
<accession>A0A5F8A7I1</accession>
<protein>
    <recommendedName>
        <fullName evidence="8">LIM zinc-binding domain-containing protein</fullName>
    </recommendedName>
</protein>
<evidence type="ECO:0000313" key="9">
    <source>
        <dbReference type="Ensembl" id="ENSMMUP00000073815.1"/>
    </source>
</evidence>
<dbReference type="GeneTree" id="ENSGT00940000154273"/>
<evidence type="ECO:0000313" key="10">
    <source>
        <dbReference type="Proteomes" id="UP000006718"/>
    </source>
</evidence>
<evidence type="ECO:0000256" key="3">
    <source>
        <dbReference type="ARBA" id="ARBA00022737"/>
    </source>
</evidence>
<dbReference type="GO" id="GO:0005925">
    <property type="term" value="C:focal adhesion"/>
    <property type="evidence" value="ECO:0000318"/>
    <property type="project" value="GO_Central"/>
</dbReference>
<reference evidence="9" key="3">
    <citation type="submission" date="2025-08" db="UniProtKB">
        <authorList>
            <consortium name="Ensembl"/>
        </authorList>
    </citation>
    <scope>IDENTIFICATION</scope>
    <source>
        <strain evidence="9">17573</strain>
    </source>
</reference>
<evidence type="ECO:0000256" key="5">
    <source>
        <dbReference type="ARBA" id="ARBA00023038"/>
    </source>
</evidence>
<dbReference type="GO" id="GO:0007165">
    <property type="term" value="P:signal transduction"/>
    <property type="evidence" value="ECO:0000318"/>
    <property type="project" value="GO_Central"/>
</dbReference>
<feature type="region of interest" description="Disordered" evidence="7">
    <location>
        <begin position="102"/>
        <end position="178"/>
    </location>
</feature>
<dbReference type="Ensembl" id="ENSMMUT00000092299.1">
    <property type="protein sequence ID" value="ENSMMUP00000073815.1"/>
    <property type="gene ID" value="ENSMMUG00000064857.1"/>
</dbReference>
<evidence type="ECO:0000256" key="2">
    <source>
        <dbReference type="ARBA" id="ARBA00022723"/>
    </source>
</evidence>
<dbReference type="Bgee" id="ENSMMUG00000064857">
    <property type="expression patterns" value="Expressed in kidney"/>
</dbReference>
<feature type="region of interest" description="Disordered" evidence="7">
    <location>
        <begin position="34"/>
        <end position="71"/>
    </location>
</feature>
<reference evidence="9" key="2">
    <citation type="submission" date="2019-01" db="EMBL/GenBank/DDBJ databases">
        <authorList>
            <person name="Graves T."/>
            <person name="Eichler E.E."/>
            <person name="Wilson R.K."/>
        </authorList>
    </citation>
    <scope>NUCLEOTIDE SEQUENCE [LARGE SCALE GENOMIC DNA]</scope>
    <source>
        <strain evidence="9">17573</strain>
    </source>
</reference>
<dbReference type="Pfam" id="PF00412">
    <property type="entry name" value="LIM"/>
    <property type="match status" value="1"/>
</dbReference>
<feature type="domain" description="LIM zinc-binding" evidence="8">
    <location>
        <begin position="200"/>
        <end position="261"/>
    </location>
</feature>